<gene>
    <name evidence="2" type="ORF">Pan54_40140</name>
</gene>
<comment type="caution">
    <text evidence="2">The sequence shown here is derived from an EMBL/GenBank/DDBJ whole genome shotgun (WGS) entry which is preliminary data.</text>
</comment>
<sequence>MNSSGLILLYAGLVILAIGQIWFAITISQQSKFAAIMSFTAPLAVIMITCRNWSLMKKPFSVCFLGYLCIFSGALIANSFV</sequence>
<keyword evidence="1" id="KW-0812">Transmembrane</keyword>
<evidence type="ECO:0000313" key="3">
    <source>
        <dbReference type="Proteomes" id="UP000316095"/>
    </source>
</evidence>
<proteinExistence type="predicted"/>
<accession>A0A5C5XLD7</accession>
<evidence type="ECO:0000256" key="1">
    <source>
        <dbReference type="SAM" id="Phobius"/>
    </source>
</evidence>
<organism evidence="2 3">
    <name type="scientific">Rubinisphaera italica</name>
    <dbReference type="NCBI Taxonomy" id="2527969"/>
    <lineage>
        <taxon>Bacteria</taxon>
        <taxon>Pseudomonadati</taxon>
        <taxon>Planctomycetota</taxon>
        <taxon>Planctomycetia</taxon>
        <taxon>Planctomycetales</taxon>
        <taxon>Planctomycetaceae</taxon>
        <taxon>Rubinisphaera</taxon>
    </lineage>
</organism>
<dbReference type="RefSeq" id="WP_146505032.1">
    <property type="nucleotide sequence ID" value="NZ_SJPG01000001.1"/>
</dbReference>
<keyword evidence="1" id="KW-0472">Membrane</keyword>
<feature type="transmembrane region" description="Helical" evidence="1">
    <location>
        <begin position="62"/>
        <end position="80"/>
    </location>
</feature>
<feature type="transmembrane region" description="Helical" evidence="1">
    <location>
        <begin position="7"/>
        <end position="27"/>
    </location>
</feature>
<feature type="transmembrane region" description="Helical" evidence="1">
    <location>
        <begin position="33"/>
        <end position="50"/>
    </location>
</feature>
<evidence type="ECO:0000313" key="2">
    <source>
        <dbReference type="EMBL" id="TWT63261.1"/>
    </source>
</evidence>
<name>A0A5C5XLD7_9PLAN</name>
<keyword evidence="1" id="KW-1133">Transmembrane helix</keyword>
<dbReference type="Proteomes" id="UP000316095">
    <property type="component" value="Unassembled WGS sequence"/>
</dbReference>
<protein>
    <submittedName>
        <fullName evidence="2">Uncharacterized protein</fullName>
    </submittedName>
</protein>
<reference evidence="2 3" key="1">
    <citation type="submission" date="2019-02" db="EMBL/GenBank/DDBJ databases">
        <title>Deep-cultivation of Planctomycetes and their phenomic and genomic characterization uncovers novel biology.</title>
        <authorList>
            <person name="Wiegand S."/>
            <person name="Jogler M."/>
            <person name="Boedeker C."/>
            <person name="Pinto D."/>
            <person name="Vollmers J."/>
            <person name="Rivas-Marin E."/>
            <person name="Kohn T."/>
            <person name="Peeters S.H."/>
            <person name="Heuer A."/>
            <person name="Rast P."/>
            <person name="Oberbeckmann S."/>
            <person name="Bunk B."/>
            <person name="Jeske O."/>
            <person name="Meyerdierks A."/>
            <person name="Storesund J.E."/>
            <person name="Kallscheuer N."/>
            <person name="Luecker S."/>
            <person name="Lage O.M."/>
            <person name="Pohl T."/>
            <person name="Merkel B.J."/>
            <person name="Hornburger P."/>
            <person name="Mueller R.-W."/>
            <person name="Bruemmer F."/>
            <person name="Labrenz M."/>
            <person name="Spormann A.M."/>
            <person name="Op Den Camp H."/>
            <person name="Overmann J."/>
            <person name="Amann R."/>
            <person name="Jetten M.S.M."/>
            <person name="Mascher T."/>
            <person name="Medema M.H."/>
            <person name="Devos D.P."/>
            <person name="Kaster A.-K."/>
            <person name="Ovreas L."/>
            <person name="Rohde M."/>
            <person name="Galperin M.Y."/>
            <person name="Jogler C."/>
        </authorList>
    </citation>
    <scope>NUCLEOTIDE SEQUENCE [LARGE SCALE GENOMIC DNA]</scope>
    <source>
        <strain evidence="2 3">Pan54</strain>
    </source>
</reference>
<keyword evidence="3" id="KW-1185">Reference proteome</keyword>
<dbReference type="AlphaFoldDB" id="A0A5C5XLD7"/>
<dbReference type="EMBL" id="SJPG01000001">
    <property type="protein sequence ID" value="TWT63261.1"/>
    <property type="molecule type" value="Genomic_DNA"/>
</dbReference>